<dbReference type="InterPro" id="IPR005625">
    <property type="entry name" value="PepSY-ass_TM"/>
</dbReference>
<comment type="caution">
    <text evidence="2">The sequence shown here is derived from an EMBL/GenBank/DDBJ whole genome shotgun (WGS) entry which is preliminary data.</text>
</comment>
<accession>A0ABU3SVB9</accession>
<feature type="transmembrane region" description="Helical" evidence="1">
    <location>
        <begin position="48"/>
        <end position="73"/>
    </location>
</feature>
<dbReference type="Pfam" id="PF03929">
    <property type="entry name" value="PepSY_TM"/>
    <property type="match status" value="1"/>
</dbReference>
<dbReference type="PANTHER" id="PTHR34219:SF8">
    <property type="entry name" value="PEPSY DOMAIN-CONTAINING PROTEIN"/>
    <property type="match status" value="1"/>
</dbReference>
<evidence type="ECO:0000313" key="2">
    <source>
        <dbReference type="EMBL" id="MDU0353936.1"/>
    </source>
</evidence>
<keyword evidence="1" id="KW-1133">Transmembrane helix</keyword>
<dbReference type="RefSeq" id="WP_316025572.1">
    <property type="nucleotide sequence ID" value="NZ_JAWDIO010000002.1"/>
</dbReference>
<reference evidence="2 3" key="1">
    <citation type="submission" date="2023-10" db="EMBL/GenBank/DDBJ databases">
        <title>Glaciecola aquimarina strain GGW-M5 nov., isolated from a coastal seawater.</title>
        <authorList>
            <person name="Bayburt H."/>
            <person name="Kim J.M."/>
            <person name="Choi B.J."/>
            <person name="Jeon C.O."/>
        </authorList>
    </citation>
    <scope>NUCLEOTIDE SEQUENCE [LARGE SCALE GENOMIC DNA]</scope>
    <source>
        <strain evidence="2 3">KCTC 32108</strain>
    </source>
</reference>
<keyword evidence="3" id="KW-1185">Reference proteome</keyword>
<keyword evidence="1" id="KW-0812">Transmembrane</keyword>
<protein>
    <submittedName>
        <fullName evidence="2">PepSY-associated TM helix domain-containing protein</fullName>
    </submittedName>
</protein>
<name>A0ABU3SVB9_9ALTE</name>
<evidence type="ECO:0000313" key="3">
    <source>
        <dbReference type="Proteomes" id="UP001247805"/>
    </source>
</evidence>
<keyword evidence="1" id="KW-0472">Membrane</keyword>
<sequence>MYSDYNSWLGFDKNNGQLLSIDDIRQGNLLRKFDDSIRHLHFGSFAGIIPKILWCIAGLTPLVLVVTGGYLWWNRKKKYGKKR</sequence>
<dbReference type="PANTHER" id="PTHR34219">
    <property type="entry name" value="IRON-REGULATED INNER MEMBRANE PROTEIN-RELATED"/>
    <property type="match status" value="1"/>
</dbReference>
<organism evidence="2 3">
    <name type="scientific">Paraglaciecola aquimarina</name>
    <dbReference type="NCBI Taxonomy" id="1235557"/>
    <lineage>
        <taxon>Bacteria</taxon>
        <taxon>Pseudomonadati</taxon>
        <taxon>Pseudomonadota</taxon>
        <taxon>Gammaproteobacteria</taxon>
        <taxon>Alteromonadales</taxon>
        <taxon>Alteromonadaceae</taxon>
        <taxon>Paraglaciecola</taxon>
    </lineage>
</organism>
<proteinExistence type="predicted"/>
<evidence type="ECO:0000256" key="1">
    <source>
        <dbReference type="SAM" id="Phobius"/>
    </source>
</evidence>
<dbReference type="EMBL" id="JAWDIO010000002">
    <property type="protein sequence ID" value="MDU0353936.1"/>
    <property type="molecule type" value="Genomic_DNA"/>
</dbReference>
<gene>
    <name evidence="2" type="ORF">RS130_08335</name>
</gene>
<dbReference type="Proteomes" id="UP001247805">
    <property type="component" value="Unassembled WGS sequence"/>
</dbReference>